<dbReference type="RefSeq" id="WP_089421343.1">
    <property type="nucleotide sequence ID" value="NZ_CP022415.1"/>
</dbReference>
<dbReference type="KEGG" id="spse:SULPSESMR1_02786"/>
<evidence type="ECO:0000313" key="1">
    <source>
        <dbReference type="EMBL" id="ASM73577.1"/>
    </source>
</evidence>
<organism evidence="1 2">
    <name type="scientific">Pseudosulfitobacter pseudonitzschiae</name>
    <dbReference type="NCBI Taxonomy" id="1402135"/>
    <lineage>
        <taxon>Bacteria</taxon>
        <taxon>Pseudomonadati</taxon>
        <taxon>Pseudomonadota</taxon>
        <taxon>Alphaproteobacteria</taxon>
        <taxon>Rhodobacterales</taxon>
        <taxon>Roseobacteraceae</taxon>
        <taxon>Pseudosulfitobacter</taxon>
    </lineage>
</organism>
<reference evidence="1 2" key="1">
    <citation type="submission" date="2017-07" db="EMBL/GenBank/DDBJ databases">
        <title>Genome Sequence of Sulfitobacter pseudonitzschiae Strain SMR1 Isolated from a culture of the Diatom Skeletonema marinoi.</title>
        <authorList>
            <person name="Topel M."/>
            <person name="Pinder M.I.M."/>
            <person name="Johansson O.N."/>
            <person name="Kourtchenko O."/>
            <person name="Godhe A."/>
            <person name="Clarke A.K."/>
        </authorList>
    </citation>
    <scope>NUCLEOTIDE SEQUENCE [LARGE SCALE GENOMIC DNA]</scope>
    <source>
        <strain evidence="1 2">SMR1</strain>
    </source>
</reference>
<dbReference type="EMBL" id="CP022415">
    <property type="protein sequence ID" value="ASM73577.1"/>
    <property type="molecule type" value="Genomic_DNA"/>
</dbReference>
<dbReference type="Proteomes" id="UP000199754">
    <property type="component" value="Chromosome"/>
</dbReference>
<protein>
    <submittedName>
        <fullName evidence="1">Metal-binding protein</fullName>
    </submittedName>
</protein>
<dbReference type="OrthoDB" id="424426at2"/>
<name>A0A221K409_9RHOB</name>
<dbReference type="Gene3D" id="3.40.30.10">
    <property type="entry name" value="Glutaredoxin"/>
    <property type="match status" value="1"/>
</dbReference>
<keyword evidence="2" id="KW-1185">Reference proteome</keyword>
<accession>A0A221K409</accession>
<dbReference type="Pfam" id="PF07845">
    <property type="entry name" value="DUF1636"/>
    <property type="match status" value="1"/>
</dbReference>
<dbReference type="InterPro" id="IPR012863">
    <property type="entry name" value="DUF1636"/>
</dbReference>
<sequence length="124" mass="13767">MNDQTELLVCIKCRSGQQMAKDSRRSGQALFDTLTQLDRPAGLRVTAVECLQNCDHGCTVALRGGARWTYVYGNVDENADPAMILNGAAQYLATADGIIPWRERPEHFKRNCVARIPPLEVPHV</sequence>
<gene>
    <name evidence="1" type="ORF">SULPSESMR1_02786</name>
</gene>
<evidence type="ECO:0000313" key="2">
    <source>
        <dbReference type="Proteomes" id="UP000199754"/>
    </source>
</evidence>
<dbReference type="AlphaFoldDB" id="A0A221K409"/>
<proteinExistence type="predicted"/>